<reference evidence="2" key="1">
    <citation type="submission" date="2021-04" db="EMBL/GenBank/DDBJ databases">
        <title>Genome seq and assembly of Bacillus sp.</title>
        <authorList>
            <person name="Chhetri G."/>
        </authorList>
    </citation>
    <scope>NUCLEOTIDE SEQUENCE</scope>
    <source>
        <strain evidence="2">RG28</strain>
    </source>
</reference>
<keyword evidence="3" id="KW-1185">Reference proteome</keyword>
<keyword evidence="1" id="KW-1133">Transmembrane helix</keyword>
<sequence>MDELKQKLVISLLVCNLIFTIISITGVGYLVYKQVSRGQMMQNFPRFNGSWAPQNGNSSNQ</sequence>
<keyword evidence="1" id="KW-0812">Transmembrane</keyword>
<dbReference type="Proteomes" id="UP000682134">
    <property type="component" value="Unassembled WGS sequence"/>
</dbReference>
<gene>
    <name evidence="2" type="ORF">J5Y03_09580</name>
</gene>
<keyword evidence="1" id="KW-0472">Membrane</keyword>
<accession>A0A940NQ03</accession>
<dbReference type="RefSeq" id="WP_209404992.1">
    <property type="nucleotide sequence ID" value="NZ_JAGIYQ010000005.1"/>
</dbReference>
<protein>
    <submittedName>
        <fullName evidence="2">Uncharacterized protein</fullName>
    </submittedName>
</protein>
<dbReference type="AlphaFoldDB" id="A0A940NQ03"/>
<evidence type="ECO:0000313" key="2">
    <source>
        <dbReference type="EMBL" id="MBP0725438.1"/>
    </source>
</evidence>
<proteinExistence type="predicted"/>
<comment type="caution">
    <text evidence="2">The sequence shown here is derived from an EMBL/GenBank/DDBJ whole genome shotgun (WGS) entry which is preliminary data.</text>
</comment>
<dbReference type="EMBL" id="JAGIYQ010000005">
    <property type="protein sequence ID" value="MBP0725438.1"/>
    <property type="molecule type" value="Genomic_DNA"/>
</dbReference>
<feature type="transmembrane region" description="Helical" evidence="1">
    <location>
        <begin position="6"/>
        <end position="32"/>
    </location>
</feature>
<organism evidence="2 3">
    <name type="scientific">Gottfriedia endophytica</name>
    <dbReference type="NCBI Taxonomy" id="2820819"/>
    <lineage>
        <taxon>Bacteria</taxon>
        <taxon>Bacillati</taxon>
        <taxon>Bacillota</taxon>
        <taxon>Bacilli</taxon>
        <taxon>Bacillales</taxon>
        <taxon>Bacillaceae</taxon>
        <taxon>Gottfriedia</taxon>
    </lineage>
</organism>
<evidence type="ECO:0000256" key="1">
    <source>
        <dbReference type="SAM" id="Phobius"/>
    </source>
</evidence>
<evidence type="ECO:0000313" key="3">
    <source>
        <dbReference type="Proteomes" id="UP000682134"/>
    </source>
</evidence>
<name>A0A940NQ03_9BACI</name>